<evidence type="ECO:0000256" key="3">
    <source>
        <dbReference type="ARBA" id="ARBA00022679"/>
    </source>
</evidence>
<feature type="binding site" evidence="9">
    <location>
        <position position="367"/>
    </location>
    <ligand>
        <name>Mg(2+)</name>
        <dbReference type="ChEBI" id="CHEBI:18420"/>
        <label>2</label>
    </ligand>
</feature>
<evidence type="ECO:0000256" key="9">
    <source>
        <dbReference type="PIRSR" id="PIRSR605093-1"/>
    </source>
</evidence>
<reference evidence="12" key="1">
    <citation type="submission" date="2019-05" db="EMBL/GenBank/DDBJ databases">
        <title>Metatranscriptomic reconstruction reveals RNA viruses with the potential to shape carbon cycling in soil.</title>
        <authorList>
            <person name="Starr E.P."/>
            <person name="Nuccio E."/>
            <person name="Pett-Ridge J."/>
            <person name="Banfield J.F."/>
            <person name="Firestone M.K."/>
        </authorList>
    </citation>
    <scope>NUCLEOTIDE SEQUENCE</scope>
    <source>
        <strain evidence="12">H4_Bulk_46_scaffold_582</strain>
    </source>
</reference>
<keyword evidence="4" id="KW-0548">Nucleotidyltransferase</keyword>
<protein>
    <recommendedName>
        <fullName evidence="1">RNA-directed RNA polymerase</fullName>
        <ecNumber evidence="1">2.7.7.48</ecNumber>
    </recommendedName>
    <alternativeName>
        <fullName evidence="7">RNA replicase beta chain</fullName>
    </alternativeName>
</protein>
<keyword evidence="5" id="KW-0547">Nucleotide-binding</keyword>
<keyword evidence="9" id="KW-0479">Metal-binding</keyword>
<dbReference type="SUPFAM" id="SSF56672">
    <property type="entry name" value="DNA/RNA polymerases"/>
    <property type="match status" value="1"/>
</dbReference>
<evidence type="ECO:0000313" key="12">
    <source>
        <dbReference type="EMBL" id="QDH86629.1"/>
    </source>
</evidence>
<accession>A0A514CZ46</accession>
<dbReference type="InterPro" id="IPR043502">
    <property type="entry name" value="DNA/RNA_pol_sf"/>
</dbReference>
<dbReference type="Pfam" id="PF03431">
    <property type="entry name" value="RNA_replicase_B"/>
    <property type="match status" value="1"/>
</dbReference>
<keyword evidence="9" id="KW-0460">Magnesium</keyword>
<comment type="catalytic activity">
    <reaction evidence="8">
        <text>RNA(n) + a ribonucleoside 5'-triphosphate = RNA(n+1) + diphosphate</text>
        <dbReference type="Rhea" id="RHEA:21248"/>
        <dbReference type="Rhea" id="RHEA-COMP:14527"/>
        <dbReference type="Rhea" id="RHEA-COMP:17342"/>
        <dbReference type="ChEBI" id="CHEBI:33019"/>
        <dbReference type="ChEBI" id="CHEBI:61557"/>
        <dbReference type="ChEBI" id="CHEBI:140395"/>
        <dbReference type="EC" id="2.7.7.48"/>
    </reaction>
</comment>
<evidence type="ECO:0000256" key="5">
    <source>
        <dbReference type="ARBA" id="ARBA00022741"/>
    </source>
</evidence>
<keyword evidence="2 12" id="KW-0696">RNA-directed RNA polymerase</keyword>
<keyword evidence="6" id="KW-0693">Viral RNA replication</keyword>
<dbReference type="GO" id="GO:0039694">
    <property type="term" value="P:viral RNA genome replication"/>
    <property type="evidence" value="ECO:0007669"/>
    <property type="project" value="InterPro"/>
</dbReference>
<sequence>MRRKQHGSALERTVFSLCEAINTPRALSVWLCYKYNHRELVELLPTDLAHATTQEVALHYFITEYLSKARFLKTGIDTKAVALDKWRFAESQCYDSNLRFRGFGLRPFSGRVETALFRAQRKIAQVLGPLRVSLALAECKWGPGATFDFSRKDATLDNKISRSVSVTAAALPYLRAVVQSDPHWASMFLDEIPEGPFSFTSLSRWFTIVKGSRLEAVPKNAKTDRVIAVEPTGNQFLQQGVHSFIRRRLSKFGVNLDDQSISQSRAQEAYLNRLSTLDLSMASDTISRELVYHLLPLDWAMFLDSIRSPFTRVEGEWVHTEKFASMGNAFCFELETLIFWALSSSVEELHDRKGQIAYGGVTVYGDDIIVPRRAYDSVVEILTFCGFTVNMKKSYKDGNFFESCGKHYHRGIEITPPYQKEALSHPSEVIRAHNRLLRYWRRMELIFPDSYTESIFTPALRVLRNCYPLRPFPRIPFGCEGDDGFLVPSSEIPLDPSNGFRCWVLIYEPKINSAHEGALYAYKLRRFPSHRRRKDGDFLGDHSENQPTNISSSGHAGTPATGRWRTKVRYVPETSVRLTAIT</sequence>
<dbReference type="InterPro" id="IPR007096">
    <property type="entry name" value="RNA-dir_Rpol_cat_phage"/>
</dbReference>
<evidence type="ECO:0000256" key="10">
    <source>
        <dbReference type="SAM" id="MobiDB-lite"/>
    </source>
</evidence>
<feature type="domain" description="RdRp catalytic" evidence="11">
    <location>
        <begin position="263"/>
        <end position="398"/>
    </location>
</feature>
<dbReference type="InterPro" id="IPR005093">
    <property type="entry name" value="RNArep_beta"/>
</dbReference>
<evidence type="ECO:0000256" key="6">
    <source>
        <dbReference type="ARBA" id="ARBA00022953"/>
    </source>
</evidence>
<feature type="binding site" evidence="9">
    <location>
        <position position="366"/>
    </location>
    <ligand>
        <name>Mg(2+)</name>
        <dbReference type="ChEBI" id="CHEBI:18420"/>
        <label>2</label>
    </ligand>
</feature>
<dbReference type="GO" id="GO:0000166">
    <property type="term" value="F:nucleotide binding"/>
    <property type="evidence" value="ECO:0007669"/>
    <property type="project" value="UniProtKB-KW"/>
</dbReference>
<dbReference type="PROSITE" id="PS50522">
    <property type="entry name" value="RDRP_PHAGE"/>
    <property type="match status" value="1"/>
</dbReference>
<feature type="compositionally biased region" description="Basic and acidic residues" evidence="10">
    <location>
        <begin position="535"/>
        <end position="544"/>
    </location>
</feature>
<evidence type="ECO:0000256" key="8">
    <source>
        <dbReference type="ARBA" id="ARBA00048744"/>
    </source>
</evidence>
<organism evidence="12">
    <name type="scientific">Leviviridae sp</name>
    <dbReference type="NCBI Taxonomy" id="2027243"/>
    <lineage>
        <taxon>Viruses</taxon>
        <taxon>Riboviria</taxon>
        <taxon>Orthornavirae</taxon>
        <taxon>Lenarviricota</taxon>
        <taxon>Leviviricetes</taxon>
        <taxon>Norzivirales</taxon>
        <taxon>Fiersviridae</taxon>
    </lineage>
</organism>
<evidence type="ECO:0000256" key="1">
    <source>
        <dbReference type="ARBA" id="ARBA00012494"/>
    </source>
</evidence>
<dbReference type="EMBL" id="MN032811">
    <property type="protein sequence ID" value="QDH86629.1"/>
    <property type="molecule type" value="Genomic_RNA"/>
</dbReference>
<dbReference type="GO" id="GO:0046872">
    <property type="term" value="F:metal ion binding"/>
    <property type="evidence" value="ECO:0007669"/>
    <property type="project" value="UniProtKB-KW"/>
</dbReference>
<feature type="binding site" evidence="9">
    <location>
        <position position="278"/>
    </location>
    <ligand>
        <name>Mg(2+)</name>
        <dbReference type="ChEBI" id="CHEBI:18420"/>
        <label>2</label>
    </ligand>
</feature>
<proteinExistence type="predicted"/>
<gene>
    <name evidence="12" type="ORF">H4Bulk46582_000001</name>
</gene>
<keyword evidence="3" id="KW-0808">Transferase</keyword>
<comment type="cofactor">
    <cofactor evidence="9">
        <name>Mg(2+)</name>
        <dbReference type="ChEBI" id="CHEBI:18420"/>
    </cofactor>
    <text evidence="9">Binds 2 Mg(2+) per subunit.</text>
</comment>
<evidence type="ECO:0000256" key="2">
    <source>
        <dbReference type="ARBA" id="ARBA00022484"/>
    </source>
</evidence>
<dbReference type="GO" id="GO:0003968">
    <property type="term" value="F:RNA-directed RNA polymerase activity"/>
    <property type="evidence" value="ECO:0007669"/>
    <property type="project" value="UniProtKB-KW"/>
</dbReference>
<evidence type="ECO:0000259" key="11">
    <source>
        <dbReference type="PROSITE" id="PS50522"/>
    </source>
</evidence>
<feature type="compositionally biased region" description="Polar residues" evidence="10">
    <location>
        <begin position="545"/>
        <end position="555"/>
    </location>
</feature>
<evidence type="ECO:0000256" key="4">
    <source>
        <dbReference type="ARBA" id="ARBA00022695"/>
    </source>
</evidence>
<name>A0A514CZ46_9VIRU</name>
<feature type="region of interest" description="Disordered" evidence="10">
    <location>
        <begin position="535"/>
        <end position="564"/>
    </location>
</feature>
<dbReference type="EC" id="2.7.7.48" evidence="1"/>
<evidence type="ECO:0000256" key="7">
    <source>
        <dbReference type="ARBA" id="ARBA00030248"/>
    </source>
</evidence>